<dbReference type="AlphaFoldDB" id="A0A5N5GMJ9"/>
<dbReference type="Proteomes" id="UP000327157">
    <property type="component" value="Unassembled WGS sequence"/>
</dbReference>
<proteinExistence type="predicted"/>
<reference evidence="1 2" key="2">
    <citation type="submission" date="2019-11" db="EMBL/GenBank/DDBJ databases">
        <title>A de novo genome assembly of a pear dwarfing rootstock.</title>
        <authorList>
            <person name="Wang F."/>
            <person name="Wang J."/>
            <person name="Li S."/>
            <person name="Zhang Y."/>
            <person name="Fang M."/>
            <person name="Ma L."/>
            <person name="Zhao Y."/>
            <person name="Jiang S."/>
        </authorList>
    </citation>
    <scope>NUCLEOTIDE SEQUENCE [LARGE SCALE GENOMIC DNA]</scope>
    <source>
        <strain evidence="1">S2</strain>
        <tissue evidence="1">Leaf</tissue>
    </source>
</reference>
<protein>
    <submittedName>
        <fullName evidence="1">Uncharacterized protein</fullName>
    </submittedName>
</protein>
<comment type="caution">
    <text evidence="1">The sequence shown here is derived from an EMBL/GenBank/DDBJ whole genome shotgun (WGS) entry which is preliminary data.</text>
</comment>
<name>A0A5N5GMJ9_9ROSA</name>
<accession>A0A5N5GMJ9</accession>
<evidence type="ECO:0000313" key="1">
    <source>
        <dbReference type="EMBL" id="KAB2614480.1"/>
    </source>
</evidence>
<reference evidence="1 2" key="1">
    <citation type="submission" date="2019-09" db="EMBL/GenBank/DDBJ databases">
        <authorList>
            <person name="Ou C."/>
        </authorList>
    </citation>
    <scope>NUCLEOTIDE SEQUENCE [LARGE SCALE GENOMIC DNA]</scope>
    <source>
        <strain evidence="1">S2</strain>
        <tissue evidence="1">Leaf</tissue>
    </source>
</reference>
<sequence>MKVEYHQQHMRAHPEVRMRLNHATGAIFRIRCLMATSKCKNISPEVKEAMMATLSMYDMHMHYRTLETHHEALTYPPYGFEHRLDEHHCSAIIFRIYSF</sequence>
<keyword evidence="2" id="KW-1185">Reference proteome</keyword>
<evidence type="ECO:0000313" key="2">
    <source>
        <dbReference type="Proteomes" id="UP000327157"/>
    </source>
</evidence>
<dbReference type="EMBL" id="SMOL01000414">
    <property type="protein sequence ID" value="KAB2614480.1"/>
    <property type="molecule type" value="Genomic_DNA"/>
</dbReference>
<gene>
    <name evidence="1" type="ORF">D8674_037534</name>
</gene>
<organism evidence="1 2">
    <name type="scientific">Pyrus ussuriensis x Pyrus communis</name>
    <dbReference type="NCBI Taxonomy" id="2448454"/>
    <lineage>
        <taxon>Eukaryota</taxon>
        <taxon>Viridiplantae</taxon>
        <taxon>Streptophyta</taxon>
        <taxon>Embryophyta</taxon>
        <taxon>Tracheophyta</taxon>
        <taxon>Spermatophyta</taxon>
        <taxon>Magnoliopsida</taxon>
        <taxon>eudicotyledons</taxon>
        <taxon>Gunneridae</taxon>
        <taxon>Pentapetalae</taxon>
        <taxon>rosids</taxon>
        <taxon>fabids</taxon>
        <taxon>Rosales</taxon>
        <taxon>Rosaceae</taxon>
        <taxon>Amygdaloideae</taxon>
        <taxon>Maleae</taxon>
        <taxon>Pyrus</taxon>
    </lineage>
</organism>